<dbReference type="Gene3D" id="3.40.50.1360">
    <property type="match status" value="1"/>
</dbReference>
<dbReference type="PANTHER" id="PTHR42892:SF1">
    <property type="entry name" value="GLUCOSAMINE-6-PHOSPHATE ISOMERASE"/>
    <property type="match status" value="1"/>
</dbReference>
<dbReference type="EC" id="3.5.99.6" evidence="1"/>
<sequence>MKIIRSETNQILDIISTKVINIIKEKEDANLLITSEKELISLYQQIVNKYQNQIISFVQSKVFILSEYINSIQEKVDSLNKIIDNNLIKKIDIKQENFHFPKDVYSYNQIINNISFFDFTLLYLDDDFKISFNHLDGKLINQTKIIGLSDRSIRNRFKEEKDHPHLAITMGIKDIFYKSKEINLLILGNNKKQILNKIENKKKNDSLFLKFLLNHQNITIFTDIR</sequence>
<keyword evidence="2" id="KW-1185">Reference proteome</keyword>
<dbReference type="InterPro" id="IPR052960">
    <property type="entry name" value="GlcN6P_deaminase-like"/>
</dbReference>
<evidence type="ECO:0000313" key="1">
    <source>
        <dbReference type="EMBL" id="AHK22424.1"/>
    </source>
</evidence>
<dbReference type="InterPro" id="IPR037171">
    <property type="entry name" value="NagB/RpiA_transferase-like"/>
</dbReference>
<dbReference type="EMBL" id="CP006932">
    <property type="protein sequence ID" value="AHK22424.1"/>
    <property type="molecule type" value="Genomic_DNA"/>
</dbReference>
<dbReference type="eggNOG" id="COG0363">
    <property type="taxonomic scope" value="Bacteria"/>
</dbReference>
<dbReference type="OrthoDB" id="9791139at2"/>
<dbReference type="HOGENOM" id="CLU_1228082_0_0_14"/>
<dbReference type="GO" id="GO:0004342">
    <property type="term" value="F:glucosamine-6-phosphate deaminase activity"/>
    <property type="evidence" value="ECO:0007669"/>
    <property type="project" value="UniProtKB-EC"/>
</dbReference>
<keyword evidence="1" id="KW-0378">Hydrolase</keyword>
<gene>
    <name evidence="1" type="primary">nagB_1</name>
    <name evidence="1" type="ORF">X271_00318</name>
</gene>
<accession>W8GF90</accession>
<dbReference type="STRING" id="1427984.X271_00318"/>
<dbReference type="RefSeq" id="WP_128824172.1">
    <property type="nucleotide sequence ID" value="NZ_CP006932.1"/>
</dbReference>
<protein>
    <submittedName>
        <fullName evidence="1">Glucosamine-6-phosphate deaminase</fullName>
        <ecNumber evidence="1">3.5.99.6</ecNumber>
    </submittedName>
</protein>
<proteinExistence type="predicted"/>
<dbReference type="KEGG" id="hcr:X271_00318"/>
<name>W8GF90_9MOLU</name>
<dbReference type="Proteomes" id="UP000019450">
    <property type="component" value="Chromosome"/>
</dbReference>
<dbReference type="PANTHER" id="PTHR42892">
    <property type="entry name" value="GLUCOSAMINE-6-PHOSPHATE DEAMINASE-LIKE PROTEIN BT_0258-RELATED"/>
    <property type="match status" value="1"/>
</dbReference>
<reference evidence="1 2" key="1">
    <citation type="journal article" date="2014" name="Genome Biol. Evol.">
        <title>Phylogenomics of "Candidatus Hepatoplasma crinochetorum," a Lineage of Mollicutes Associated with Noninsect Arthropods.</title>
        <authorList>
            <person name="Leclercq S."/>
            <person name="Dittmer J."/>
            <person name="Bouchon D."/>
            <person name="Cordaux R."/>
        </authorList>
    </citation>
    <scope>NUCLEOTIDE SEQUENCE [LARGE SCALE GENOMIC DNA]</scope>
    <source>
        <strain evidence="1 2">Av</strain>
    </source>
</reference>
<evidence type="ECO:0000313" key="2">
    <source>
        <dbReference type="Proteomes" id="UP000019450"/>
    </source>
</evidence>
<dbReference type="SUPFAM" id="SSF100950">
    <property type="entry name" value="NagB/RpiA/CoA transferase-like"/>
    <property type="match status" value="1"/>
</dbReference>
<organism evidence="1 2">
    <name type="scientific">Candidatus Hepatoplasma crinochetorum Av</name>
    <dbReference type="NCBI Taxonomy" id="1427984"/>
    <lineage>
        <taxon>Bacteria</taxon>
        <taxon>Bacillati</taxon>
        <taxon>Mycoplasmatota</taxon>
        <taxon>Mollicutes</taxon>
        <taxon>Candidatus Hepatoplasmataceae</taxon>
        <taxon>Candidatus Hepatoplasma</taxon>
    </lineage>
</organism>
<dbReference type="AlphaFoldDB" id="W8GF90"/>